<evidence type="ECO:0000313" key="2">
    <source>
        <dbReference type="Proteomes" id="UP000198866"/>
    </source>
</evidence>
<dbReference type="STRING" id="667676.SAMN05192539_103939"/>
<gene>
    <name evidence="1" type="ORF">SAMN05192539_103939</name>
</gene>
<name>A0A1H7E7V0_9BURK</name>
<evidence type="ECO:0000313" key="1">
    <source>
        <dbReference type="EMBL" id="SEK07720.1"/>
    </source>
</evidence>
<sequence length="98" mass="11067">MLAERHARDELGVDELIDHAIGSRQIHPLAARRNAPMNLFRTVVAVLRMLQIIEHGSLRGRTCEAGAPQRVEGMYRGWGTWRHAQPFCIDRKVPASSL</sequence>
<proteinExistence type="predicted"/>
<dbReference type="Proteomes" id="UP000198866">
    <property type="component" value="Unassembled WGS sequence"/>
</dbReference>
<protein>
    <submittedName>
        <fullName evidence="1">Uncharacterized protein</fullName>
    </submittedName>
</protein>
<reference evidence="2" key="1">
    <citation type="submission" date="2016-10" db="EMBL/GenBank/DDBJ databases">
        <authorList>
            <person name="Varghese N."/>
            <person name="Submissions S."/>
        </authorList>
    </citation>
    <scope>NUCLEOTIDE SEQUENCE [LARGE SCALE GENOMIC DNA]</scope>
    <source>
        <strain evidence="2">LMG 26031</strain>
    </source>
</reference>
<dbReference type="AlphaFoldDB" id="A0A1H7E7V0"/>
<accession>A0A1H7E7V0</accession>
<keyword evidence="2" id="KW-1185">Reference proteome</keyword>
<organism evidence="1 2">
    <name type="scientific">Paraburkholderia diazotrophica</name>
    <dbReference type="NCBI Taxonomy" id="667676"/>
    <lineage>
        <taxon>Bacteria</taxon>
        <taxon>Pseudomonadati</taxon>
        <taxon>Pseudomonadota</taxon>
        <taxon>Betaproteobacteria</taxon>
        <taxon>Burkholderiales</taxon>
        <taxon>Burkholderiaceae</taxon>
        <taxon>Paraburkholderia</taxon>
    </lineage>
</organism>
<dbReference type="EMBL" id="FNYE01000039">
    <property type="protein sequence ID" value="SEK07720.1"/>
    <property type="molecule type" value="Genomic_DNA"/>
</dbReference>